<gene>
    <name evidence="1" type="ORF">GCM10022215_03180</name>
</gene>
<dbReference type="Proteomes" id="UP001501495">
    <property type="component" value="Unassembled WGS sequence"/>
</dbReference>
<dbReference type="RefSeq" id="WP_344731434.1">
    <property type="nucleotide sequence ID" value="NZ_BAAAZH010000001.1"/>
</dbReference>
<reference evidence="2" key="1">
    <citation type="journal article" date="2019" name="Int. J. Syst. Evol. Microbiol.">
        <title>The Global Catalogue of Microorganisms (GCM) 10K type strain sequencing project: providing services to taxonomists for standard genome sequencing and annotation.</title>
        <authorList>
            <consortium name="The Broad Institute Genomics Platform"/>
            <consortium name="The Broad Institute Genome Sequencing Center for Infectious Disease"/>
            <person name="Wu L."/>
            <person name="Ma J."/>
        </authorList>
    </citation>
    <scope>NUCLEOTIDE SEQUENCE [LARGE SCALE GENOMIC DNA]</scope>
    <source>
        <strain evidence="2">JCM 16703</strain>
    </source>
</reference>
<evidence type="ECO:0000313" key="1">
    <source>
        <dbReference type="EMBL" id="GAA4109061.1"/>
    </source>
</evidence>
<organism evidence="1 2">
    <name type="scientific">Nocardioides fonticola</name>
    <dbReference type="NCBI Taxonomy" id="450363"/>
    <lineage>
        <taxon>Bacteria</taxon>
        <taxon>Bacillati</taxon>
        <taxon>Actinomycetota</taxon>
        <taxon>Actinomycetes</taxon>
        <taxon>Propionibacteriales</taxon>
        <taxon>Nocardioidaceae</taxon>
        <taxon>Nocardioides</taxon>
    </lineage>
</organism>
<keyword evidence="2" id="KW-1185">Reference proteome</keyword>
<comment type="caution">
    <text evidence="1">The sequence shown here is derived from an EMBL/GenBank/DDBJ whole genome shotgun (WGS) entry which is preliminary data.</text>
</comment>
<protein>
    <submittedName>
        <fullName evidence="1">Uncharacterized protein</fullName>
    </submittedName>
</protein>
<sequence length="62" mass="6761">MNTTMTWTTDINPSHIGMSFPGASARMRVNTHACVAQAAVIGRLGKREASYPGTTAWRPPTW</sequence>
<evidence type="ECO:0000313" key="2">
    <source>
        <dbReference type="Proteomes" id="UP001501495"/>
    </source>
</evidence>
<proteinExistence type="predicted"/>
<name>A0ABP7XA47_9ACTN</name>
<accession>A0ABP7XA47</accession>
<dbReference type="EMBL" id="BAAAZH010000001">
    <property type="protein sequence ID" value="GAA4109061.1"/>
    <property type="molecule type" value="Genomic_DNA"/>
</dbReference>